<keyword evidence="2" id="KW-1185">Reference proteome</keyword>
<protein>
    <recommendedName>
        <fullName evidence="3">SET domain-containing protein</fullName>
    </recommendedName>
</protein>
<proteinExistence type="predicted"/>
<dbReference type="Proteomes" id="UP000023152">
    <property type="component" value="Unassembled WGS sequence"/>
</dbReference>
<evidence type="ECO:0000313" key="1">
    <source>
        <dbReference type="EMBL" id="ETO08498.1"/>
    </source>
</evidence>
<reference evidence="1 2" key="1">
    <citation type="journal article" date="2013" name="Curr. Biol.">
        <title>The Genome of the Foraminiferan Reticulomyxa filosa.</title>
        <authorList>
            <person name="Glockner G."/>
            <person name="Hulsmann N."/>
            <person name="Schleicher M."/>
            <person name="Noegel A.A."/>
            <person name="Eichinger L."/>
            <person name="Gallinger C."/>
            <person name="Pawlowski J."/>
            <person name="Sierra R."/>
            <person name="Euteneuer U."/>
            <person name="Pillet L."/>
            <person name="Moustafa A."/>
            <person name="Platzer M."/>
            <person name="Groth M."/>
            <person name="Szafranski K."/>
            <person name="Schliwa M."/>
        </authorList>
    </citation>
    <scope>NUCLEOTIDE SEQUENCE [LARGE SCALE GENOMIC DNA]</scope>
</reference>
<organism evidence="1 2">
    <name type="scientific">Reticulomyxa filosa</name>
    <dbReference type="NCBI Taxonomy" id="46433"/>
    <lineage>
        <taxon>Eukaryota</taxon>
        <taxon>Sar</taxon>
        <taxon>Rhizaria</taxon>
        <taxon>Retaria</taxon>
        <taxon>Foraminifera</taxon>
        <taxon>Monothalamids</taxon>
        <taxon>Reticulomyxidae</taxon>
        <taxon>Reticulomyxa</taxon>
    </lineage>
</organism>
<gene>
    <name evidence="1" type="ORF">RFI_28890</name>
</gene>
<dbReference type="Gene3D" id="2.170.270.10">
    <property type="entry name" value="SET domain"/>
    <property type="match status" value="1"/>
</dbReference>
<evidence type="ECO:0008006" key="3">
    <source>
        <dbReference type="Google" id="ProtNLM"/>
    </source>
</evidence>
<feature type="non-terminal residue" evidence="1">
    <location>
        <position position="1"/>
    </location>
</feature>
<evidence type="ECO:0000313" key="2">
    <source>
        <dbReference type="Proteomes" id="UP000023152"/>
    </source>
</evidence>
<dbReference type="OrthoDB" id="422362at2759"/>
<dbReference type="SUPFAM" id="SSF82199">
    <property type="entry name" value="SET domain"/>
    <property type="match status" value="1"/>
</dbReference>
<dbReference type="InterPro" id="IPR046341">
    <property type="entry name" value="SET_dom_sf"/>
</dbReference>
<dbReference type="AlphaFoldDB" id="X6M3E9"/>
<name>X6M3E9_RETFI</name>
<dbReference type="EMBL" id="ASPP01024925">
    <property type="protein sequence ID" value="ETO08498.1"/>
    <property type="molecule type" value="Genomic_DNA"/>
</dbReference>
<accession>X6M3E9</accession>
<comment type="caution">
    <text evidence="1">The sequence shown here is derived from an EMBL/GenBank/DDBJ whole genome shotgun (WGS) entry which is preliminary data.</text>
</comment>
<sequence>KEFNEKDKEAIRKHLNGHYNENPFVEIREILDDSHPCRKYDRNISHFRMPAFGLFAKQDIPKKTWILEYVGEVKFQGECDMAIQLSSEKAQSQL</sequence>